<keyword evidence="2" id="KW-1185">Reference proteome</keyword>
<evidence type="ECO:0008006" key="3">
    <source>
        <dbReference type="Google" id="ProtNLM"/>
    </source>
</evidence>
<name>A0A8H4WWK2_9HYPO</name>
<evidence type="ECO:0000313" key="2">
    <source>
        <dbReference type="Proteomes" id="UP000604273"/>
    </source>
</evidence>
<dbReference type="PANTHER" id="PTHR33112:SF16">
    <property type="entry name" value="HETEROKARYON INCOMPATIBILITY DOMAIN-CONTAINING PROTEIN"/>
    <property type="match status" value="1"/>
</dbReference>
<proteinExistence type="predicted"/>
<dbReference type="OrthoDB" id="5362512at2759"/>
<reference evidence="1" key="2">
    <citation type="submission" date="2020-05" db="EMBL/GenBank/DDBJ databases">
        <authorList>
            <person name="Kim H.-S."/>
            <person name="Proctor R.H."/>
            <person name="Brown D.W."/>
        </authorList>
    </citation>
    <scope>NUCLEOTIDE SEQUENCE</scope>
    <source>
        <strain evidence="1">NRRL 45417</strain>
    </source>
</reference>
<reference evidence="1" key="1">
    <citation type="journal article" date="2020" name="BMC Genomics">
        <title>Correction to: Identification and distribution of gene clusters required for synthesis of sphingolipid metabolism inhibitors in diverse species of the filamentous fungus Fusarium.</title>
        <authorList>
            <person name="Kim H.S."/>
            <person name="Lohmar J.M."/>
            <person name="Busman M."/>
            <person name="Brown D.W."/>
            <person name="Naumann T.A."/>
            <person name="Divon H.H."/>
            <person name="Lysoe E."/>
            <person name="Uhlig S."/>
            <person name="Proctor R.H."/>
        </authorList>
    </citation>
    <scope>NUCLEOTIDE SEQUENCE</scope>
    <source>
        <strain evidence="1">NRRL 45417</strain>
    </source>
</reference>
<dbReference type="AlphaFoldDB" id="A0A8H4WWK2"/>
<accession>A0A8H4WWK2</accession>
<dbReference type="Proteomes" id="UP000604273">
    <property type="component" value="Unassembled WGS sequence"/>
</dbReference>
<organism evidence="1 2">
    <name type="scientific">Fusarium gaditjirri</name>
    <dbReference type="NCBI Taxonomy" id="282569"/>
    <lineage>
        <taxon>Eukaryota</taxon>
        <taxon>Fungi</taxon>
        <taxon>Dikarya</taxon>
        <taxon>Ascomycota</taxon>
        <taxon>Pezizomycotina</taxon>
        <taxon>Sordariomycetes</taxon>
        <taxon>Hypocreomycetidae</taxon>
        <taxon>Hypocreales</taxon>
        <taxon>Nectriaceae</taxon>
        <taxon>Fusarium</taxon>
        <taxon>Fusarium nisikadoi species complex</taxon>
    </lineage>
</organism>
<comment type="caution">
    <text evidence="1">The sequence shown here is derived from an EMBL/GenBank/DDBJ whole genome shotgun (WGS) entry which is preliminary data.</text>
</comment>
<gene>
    <name evidence="1" type="ORF">FGADI_6708</name>
</gene>
<dbReference type="PANTHER" id="PTHR33112">
    <property type="entry name" value="DOMAIN PROTEIN, PUTATIVE-RELATED"/>
    <property type="match status" value="1"/>
</dbReference>
<sequence length="388" mass="43928">MTRVFRVGRPRTKIKMLQERSRRTWIVDNDLWDDDIENAPLQSRGWVFQERFLSPRILHFAERQIGWECGEVSALELFPKRVPPGLLKESRSAVIDSLLSRMPPTNENSINFRRCWDDIIHKYTQTNLTFSNDKLIAFAGVAKAIESVQNDTYLAGIWKSVFIYQLAWTRTSYDAIQNPLDLASDRAPSWSWLSVDGEILLPEACRPRKHFASVVEFPDINSAGSSAISASGSVLLKGTLLPIDSMEWDGDSLSAFKVSGLRLNDGWVVNDTHLDLEGTKEQILELEKSGIALLPLFATDKHMHCIAVTSLTVPGNKSMVVRRVGACQIEYRKLHIPNQGRQEGWIEDPSTFFLPGKPSHDLLHPVARSVIRIVEEDIAVNQRLIRLC</sequence>
<evidence type="ECO:0000313" key="1">
    <source>
        <dbReference type="EMBL" id="KAF4952474.1"/>
    </source>
</evidence>
<dbReference type="EMBL" id="JABFAI010000155">
    <property type="protein sequence ID" value="KAF4952474.1"/>
    <property type="molecule type" value="Genomic_DNA"/>
</dbReference>
<protein>
    <recommendedName>
        <fullName evidence="3">Heterokaryon incompatibility domain-containing protein</fullName>
    </recommendedName>
</protein>